<keyword evidence="3" id="KW-0645">Protease</keyword>
<accession>A0A7N1A696</accession>
<name>A0A7N1A696_KALFE</name>
<protein>
    <recommendedName>
        <fullName evidence="10">intramembrane prenyl-peptidase Rce1</fullName>
        <ecNumber evidence="10">3.4.26.1</ecNumber>
    </recommendedName>
</protein>
<evidence type="ECO:0000313" key="14">
    <source>
        <dbReference type="Proteomes" id="UP000594263"/>
    </source>
</evidence>
<keyword evidence="4 11" id="KW-0812">Transmembrane</keyword>
<dbReference type="AlphaFoldDB" id="A0A7N1A696"/>
<keyword evidence="7 11" id="KW-1133">Transmembrane helix</keyword>
<keyword evidence="5" id="KW-0378">Hydrolase</keyword>
<organism evidence="13 14">
    <name type="scientific">Kalanchoe fedtschenkoi</name>
    <name type="common">Lavender scallops</name>
    <name type="synonym">South American air plant</name>
    <dbReference type="NCBI Taxonomy" id="63787"/>
    <lineage>
        <taxon>Eukaryota</taxon>
        <taxon>Viridiplantae</taxon>
        <taxon>Streptophyta</taxon>
        <taxon>Embryophyta</taxon>
        <taxon>Tracheophyta</taxon>
        <taxon>Spermatophyta</taxon>
        <taxon>Magnoliopsida</taxon>
        <taxon>eudicotyledons</taxon>
        <taxon>Gunneridae</taxon>
        <taxon>Pentapetalae</taxon>
        <taxon>Saxifragales</taxon>
        <taxon>Crassulaceae</taxon>
        <taxon>Kalanchoe</taxon>
    </lineage>
</organism>
<keyword evidence="14" id="KW-1185">Reference proteome</keyword>
<feature type="transmembrane region" description="Helical" evidence="11">
    <location>
        <begin position="51"/>
        <end position="68"/>
    </location>
</feature>
<reference evidence="13" key="1">
    <citation type="submission" date="2021-01" db="UniProtKB">
        <authorList>
            <consortium name="EnsemblPlants"/>
        </authorList>
    </citation>
    <scope>IDENTIFICATION</scope>
</reference>
<dbReference type="Pfam" id="PF02517">
    <property type="entry name" value="Rce1-like"/>
    <property type="match status" value="1"/>
</dbReference>
<evidence type="ECO:0000256" key="7">
    <source>
        <dbReference type="ARBA" id="ARBA00022989"/>
    </source>
</evidence>
<evidence type="ECO:0000256" key="4">
    <source>
        <dbReference type="ARBA" id="ARBA00022692"/>
    </source>
</evidence>
<evidence type="ECO:0000256" key="9">
    <source>
        <dbReference type="ARBA" id="ARBA00047280"/>
    </source>
</evidence>
<dbReference type="InterPro" id="IPR003675">
    <property type="entry name" value="Rce1/LyrA-like_dom"/>
</dbReference>
<proteinExistence type="inferred from homology"/>
<feature type="transmembrane region" description="Helical" evidence="11">
    <location>
        <begin position="21"/>
        <end position="45"/>
    </location>
</feature>
<evidence type="ECO:0000256" key="10">
    <source>
        <dbReference type="ARBA" id="ARBA00049729"/>
    </source>
</evidence>
<sequence length="116" mass="12982">MSSQLRDFLPALPSLYMNSNLFVYGIPGFQLCYTVLFGSFASLLLIRTGHLTAPIAAHILCNFMGLPVPYSRRNGLVTVAFLAGVASFIWLLFPLTRHDLYNDRLESCSCWHGYCS</sequence>
<feature type="domain" description="CAAX prenyl protease 2/Lysostaphin resistance protein A-like" evidence="12">
    <location>
        <begin position="28"/>
        <end position="64"/>
    </location>
</feature>
<evidence type="ECO:0000256" key="6">
    <source>
        <dbReference type="ARBA" id="ARBA00022824"/>
    </source>
</evidence>
<evidence type="ECO:0000256" key="3">
    <source>
        <dbReference type="ARBA" id="ARBA00022670"/>
    </source>
</evidence>
<dbReference type="Proteomes" id="UP000594263">
    <property type="component" value="Unplaced"/>
</dbReference>
<dbReference type="GO" id="GO:0005789">
    <property type="term" value="C:endoplasmic reticulum membrane"/>
    <property type="evidence" value="ECO:0007669"/>
    <property type="project" value="UniProtKB-SubCell"/>
</dbReference>
<keyword evidence="8 11" id="KW-0472">Membrane</keyword>
<evidence type="ECO:0000256" key="11">
    <source>
        <dbReference type="SAM" id="Phobius"/>
    </source>
</evidence>
<dbReference type="OMA" id="IAYWNIS"/>
<evidence type="ECO:0000313" key="13">
    <source>
        <dbReference type="EnsemblPlants" id="Kaladp0095s0166.1.v1.1"/>
    </source>
</evidence>
<keyword evidence="6" id="KW-0256">Endoplasmic reticulum</keyword>
<dbReference type="GO" id="GO:0004222">
    <property type="term" value="F:metalloendopeptidase activity"/>
    <property type="evidence" value="ECO:0007669"/>
    <property type="project" value="InterPro"/>
</dbReference>
<comment type="subcellular location">
    <subcellularLocation>
        <location evidence="1">Endoplasmic reticulum membrane</location>
        <topology evidence="1">Multi-pass membrane protein</topology>
    </subcellularLocation>
</comment>
<dbReference type="GO" id="GO:0071586">
    <property type="term" value="P:CAAX-box protein processing"/>
    <property type="evidence" value="ECO:0007669"/>
    <property type="project" value="InterPro"/>
</dbReference>
<dbReference type="EnsemblPlants" id="Kaladp0095s0166.1.v1.1">
    <property type="protein sequence ID" value="Kaladp0095s0166.1.v1.1"/>
    <property type="gene ID" value="Kaladp0095s0166.v1.1"/>
</dbReference>
<evidence type="ECO:0000256" key="8">
    <source>
        <dbReference type="ARBA" id="ARBA00023136"/>
    </source>
</evidence>
<dbReference type="PANTHER" id="PTHR13046:SF0">
    <property type="entry name" value="CAAX PRENYL PROTEASE 2"/>
    <property type="match status" value="1"/>
</dbReference>
<evidence type="ECO:0000256" key="5">
    <source>
        <dbReference type="ARBA" id="ARBA00022801"/>
    </source>
</evidence>
<dbReference type="InterPro" id="IPR039731">
    <property type="entry name" value="Rce1"/>
</dbReference>
<feature type="transmembrane region" description="Helical" evidence="11">
    <location>
        <begin position="75"/>
        <end position="93"/>
    </location>
</feature>
<comment type="similarity">
    <text evidence="2">Belongs to the peptidase U48 family.</text>
</comment>
<comment type="catalytic activity">
    <reaction evidence="9">
        <text>Hydrolyzes the peptide bond -P2-(S-farnesyl or geranylgeranyl)C-P1'-P2'-P3'-COOH where P1' and P2' are amino acids with aliphatic sidechains and P3' is any C-terminal residue.</text>
        <dbReference type="EC" id="3.4.26.1"/>
    </reaction>
</comment>
<evidence type="ECO:0000259" key="12">
    <source>
        <dbReference type="Pfam" id="PF02517"/>
    </source>
</evidence>
<dbReference type="PANTHER" id="PTHR13046">
    <property type="entry name" value="PROTEASE U48 CAAX PRENYL PROTEASE RCE1"/>
    <property type="match status" value="1"/>
</dbReference>
<evidence type="ECO:0000256" key="2">
    <source>
        <dbReference type="ARBA" id="ARBA00006897"/>
    </source>
</evidence>
<dbReference type="Gramene" id="Kaladp0095s0166.1.v1.1">
    <property type="protein sequence ID" value="Kaladp0095s0166.1.v1.1"/>
    <property type="gene ID" value="Kaladp0095s0166.v1.1"/>
</dbReference>
<evidence type="ECO:0000256" key="1">
    <source>
        <dbReference type="ARBA" id="ARBA00004477"/>
    </source>
</evidence>
<dbReference type="EC" id="3.4.26.1" evidence="10"/>